<dbReference type="Pfam" id="PF00140">
    <property type="entry name" value="Sigma70_r1_2"/>
    <property type="match status" value="1"/>
</dbReference>
<evidence type="ECO:0000256" key="4">
    <source>
        <dbReference type="ARBA" id="ARBA00023082"/>
    </source>
</evidence>
<evidence type="ECO:0000256" key="2">
    <source>
        <dbReference type="ARBA" id="ARBA00023015"/>
    </source>
</evidence>
<dbReference type="NCBIfam" id="TIGR02392">
    <property type="entry name" value="rpoH_proteo"/>
    <property type="match status" value="1"/>
</dbReference>
<organism evidence="11 12">
    <name type="scientific">SAR86 cluster bacterium</name>
    <dbReference type="NCBI Taxonomy" id="2030880"/>
    <lineage>
        <taxon>Bacteria</taxon>
        <taxon>Pseudomonadati</taxon>
        <taxon>Pseudomonadota</taxon>
        <taxon>Gammaproteobacteria</taxon>
        <taxon>SAR86 cluster</taxon>
    </lineage>
</organism>
<dbReference type="PIRSF" id="PIRSF000770">
    <property type="entry name" value="RNA_pol_sigma-SigE/K"/>
    <property type="match status" value="1"/>
</dbReference>
<dbReference type="GO" id="GO:0003677">
    <property type="term" value="F:DNA binding"/>
    <property type="evidence" value="ECO:0007669"/>
    <property type="project" value="UniProtKB-UniRule"/>
</dbReference>
<feature type="short sequence motif" description="Interaction with polymerase core subunit RpoC" evidence="7">
    <location>
        <begin position="78"/>
        <end position="81"/>
    </location>
</feature>
<sequence>MGTQLQPSQLNSPGKDIESYLASVHSIPILTKEQEQELALRLYEEDDLDAARQLVIHHLRFVVHIARSYQGYGLPLADIIQEGNVGLMKAVDKYDPHRGVKVVSFAVHWIKAEIHEYILKNWRLVKIATTKAQRKLFFNLRGRKKNLEWLTKEEAENIAKDLNVDVKDVLHMENRLSSNDASFDAPVLSGEDDEMMSPSQYLEDKTYDPEVIVANAEADDINQSDLIEALKMLDDRSRDILQRRYLADDKATLHELADEYKVSAERIRQIENGALKKLKNLMVSAA</sequence>
<dbReference type="EMBL" id="JADHQD010000008">
    <property type="protein sequence ID" value="MBL6818195.1"/>
    <property type="molecule type" value="Genomic_DNA"/>
</dbReference>
<dbReference type="PROSITE" id="PS00715">
    <property type="entry name" value="SIGMA70_1"/>
    <property type="match status" value="1"/>
</dbReference>
<evidence type="ECO:0000256" key="1">
    <source>
        <dbReference type="ARBA" id="ARBA00022490"/>
    </source>
</evidence>
<comment type="subunit">
    <text evidence="7">Interacts with the RNA polymerase core enzyme.</text>
</comment>
<dbReference type="AlphaFoldDB" id="A0A937I7V5"/>
<dbReference type="InterPro" id="IPR013324">
    <property type="entry name" value="RNA_pol_sigma_r3/r4-like"/>
</dbReference>
<dbReference type="NCBIfam" id="TIGR02937">
    <property type="entry name" value="sigma70-ECF"/>
    <property type="match status" value="1"/>
</dbReference>
<feature type="region of interest" description="Sigma-70 factor domain-2" evidence="7">
    <location>
        <begin position="54"/>
        <end position="123"/>
    </location>
</feature>
<name>A0A937I7V5_9GAMM</name>
<comment type="function">
    <text evidence="7">Sigma factors are initiation factors that promote the attachment of RNA polymerase to specific initiation sites and are then released. This sigma factor is involved in regulation of expression of heat shock genes.</text>
</comment>
<evidence type="ECO:0000256" key="7">
    <source>
        <dbReference type="HAMAP-Rule" id="MF_00961"/>
    </source>
</evidence>
<comment type="similarity">
    <text evidence="7">Belongs to the sigma-70 factor family. RpoH subfamily.</text>
</comment>
<dbReference type="Pfam" id="PF04542">
    <property type="entry name" value="Sigma70_r2"/>
    <property type="match status" value="1"/>
</dbReference>
<dbReference type="InterPro" id="IPR009042">
    <property type="entry name" value="RNA_pol_sigma70_r1_2"/>
</dbReference>
<dbReference type="GO" id="GO:0009408">
    <property type="term" value="P:response to heat"/>
    <property type="evidence" value="ECO:0007669"/>
    <property type="project" value="UniProtKB-UniRule"/>
</dbReference>
<dbReference type="NCBIfam" id="NF005143">
    <property type="entry name" value="PRK06596.1"/>
    <property type="match status" value="1"/>
</dbReference>
<dbReference type="PANTHER" id="PTHR30376">
    <property type="entry name" value="SIGMA FACTOR RPOH HEAT SHOCK RELATED"/>
    <property type="match status" value="1"/>
</dbReference>
<dbReference type="InterPro" id="IPR000943">
    <property type="entry name" value="RNA_pol_sigma70"/>
</dbReference>
<dbReference type="GO" id="GO:0006352">
    <property type="term" value="P:DNA-templated transcription initiation"/>
    <property type="evidence" value="ECO:0007669"/>
    <property type="project" value="UniProtKB-UniRule"/>
</dbReference>
<comment type="caution">
    <text evidence="11">The sequence shown here is derived from an EMBL/GenBank/DDBJ whole genome shotgun (WGS) entry which is preliminary data.</text>
</comment>
<dbReference type="PRINTS" id="PR00046">
    <property type="entry name" value="SIGMA70FCT"/>
</dbReference>
<keyword evidence="3 7" id="KW-0346">Stress response</keyword>
<dbReference type="FunFam" id="1.10.10.10:FF:000285">
    <property type="entry name" value="RNA polymerase sigma factor RpoH"/>
    <property type="match status" value="1"/>
</dbReference>
<dbReference type="SUPFAM" id="SSF88946">
    <property type="entry name" value="Sigma2 domain of RNA polymerase sigma factors"/>
    <property type="match status" value="1"/>
</dbReference>
<dbReference type="CDD" id="cd06171">
    <property type="entry name" value="Sigma70_r4"/>
    <property type="match status" value="1"/>
</dbReference>
<dbReference type="InterPro" id="IPR007630">
    <property type="entry name" value="RNA_pol_sigma70_r4"/>
</dbReference>
<evidence type="ECO:0000256" key="5">
    <source>
        <dbReference type="ARBA" id="ARBA00023125"/>
    </source>
</evidence>
<evidence type="ECO:0000259" key="10">
    <source>
        <dbReference type="PROSITE" id="PS00716"/>
    </source>
</evidence>
<dbReference type="SUPFAM" id="SSF88659">
    <property type="entry name" value="Sigma3 and sigma4 domains of RNA polymerase sigma factors"/>
    <property type="match status" value="1"/>
</dbReference>
<evidence type="ECO:0000256" key="8">
    <source>
        <dbReference type="NCBIfam" id="TIGR02392"/>
    </source>
</evidence>
<keyword evidence="2 7" id="KW-0805">Transcription regulation</keyword>
<dbReference type="InterPro" id="IPR012759">
    <property type="entry name" value="RNA_pol_sigma_RpoH_proteobac"/>
</dbReference>
<dbReference type="Proteomes" id="UP000711391">
    <property type="component" value="Unassembled WGS sequence"/>
</dbReference>
<reference evidence="11" key="1">
    <citation type="submission" date="2020-10" db="EMBL/GenBank/DDBJ databases">
        <title>Microbiome of the Black Sea water column analyzed by genome centric metagenomics.</title>
        <authorList>
            <person name="Cabello-Yeves P.J."/>
            <person name="Callieri C."/>
            <person name="Picazo A."/>
            <person name="Mehrshad M."/>
            <person name="Haro-Moreno J.M."/>
            <person name="Roda-Garcia J."/>
            <person name="Dzembekova N."/>
            <person name="Slabakova V."/>
            <person name="Slabakova N."/>
            <person name="Moncheva S."/>
            <person name="Rodriguez-Valera F."/>
        </authorList>
    </citation>
    <scope>NUCLEOTIDE SEQUENCE</scope>
    <source>
        <strain evidence="11">BS307-5m-G50</strain>
    </source>
</reference>
<dbReference type="GO" id="GO:0005737">
    <property type="term" value="C:cytoplasm"/>
    <property type="evidence" value="ECO:0007669"/>
    <property type="project" value="UniProtKB-SubCell"/>
</dbReference>
<comment type="caution">
    <text evidence="7">Lacks conserved residue(s) required for the propagation of feature annotation.</text>
</comment>
<keyword evidence="1 7" id="KW-0963">Cytoplasm</keyword>
<dbReference type="HAMAP" id="MF_00961">
    <property type="entry name" value="Sigma70_RpoH"/>
    <property type="match status" value="1"/>
</dbReference>
<feature type="DNA-binding region" description="H-T-H motif" evidence="7">
    <location>
        <begin position="253"/>
        <end position="272"/>
    </location>
</feature>
<dbReference type="FunFam" id="1.20.120.1810:FF:000001">
    <property type="entry name" value="RNA polymerase sigma factor RpoH"/>
    <property type="match status" value="1"/>
</dbReference>
<evidence type="ECO:0000256" key="3">
    <source>
        <dbReference type="ARBA" id="ARBA00023016"/>
    </source>
</evidence>
<evidence type="ECO:0000259" key="9">
    <source>
        <dbReference type="PROSITE" id="PS00715"/>
    </source>
</evidence>
<keyword evidence="4 7" id="KW-0731">Sigma factor</keyword>
<feature type="domain" description="RNA polymerase sigma-70" evidence="9">
    <location>
        <begin position="78"/>
        <end position="91"/>
    </location>
</feature>
<dbReference type="InterPro" id="IPR014284">
    <property type="entry name" value="RNA_pol_sigma-70_dom"/>
</dbReference>
<dbReference type="GO" id="GO:0016987">
    <property type="term" value="F:sigma factor activity"/>
    <property type="evidence" value="ECO:0007669"/>
    <property type="project" value="UniProtKB-UniRule"/>
</dbReference>
<dbReference type="PANTHER" id="PTHR30376:SF3">
    <property type="entry name" value="RNA POLYMERASE SIGMA FACTOR RPOH"/>
    <property type="match status" value="1"/>
</dbReference>
<evidence type="ECO:0000313" key="11">
    <source>
        <dbReference type="EMBL" id="MBL6818195.1"/>
    </source>
</evidence>
<keyword evidence="5 7" id="KW-0238">DNA-binding</keyword>
<dbReference type="PROSITE" id="PS00716">
    <property type="entry name" value="SIGMA70_2"/>
    <property type="match status" value="1"/>
</dbReference>
<dbReference type="Gene3D" id="1.20.140.160">
    <property type="match status" value="1"/>
</dbReference>
<dbReference type="InterPro" id="IPR050813">
    <property type="entry name" value="Sigma-70_Factor"/>
</dbReference>
<protein>
    <recommendedName>
        <fullName evidence="7 8">RNA polymerase sigma factor RpoH</fullName>
    </recommendedName>
    <alternativeName>
        <fullName evidence="7">RNA polymerase sigma-32 factor</fullName>
    </alternativeName>
</protein>
<keyword evidence="6 7" id="KW-0804">Transcription</keyword>
<feature type="domain" description="RNA polymerase sigma-70" evidence="10">
    <location>
        <begin position="252"/>
        <end position="278"/>
    </location>
</feature>
<dbReference type="InterPro" id="IPR007627">
    <property type="entry name" value="RNA_pol_sigma70_r2"/>
</dbReference>
<evidence type="ECO:0000256" key="6">
    <source>
        <dbReference type="ARBA" id="ARBA00023163"/>
    </source>
</evidence>
<comment type="subcellular location">
    <subcellularLocation>
        <location evidence="7">Cytoplasm</location>
    </subcellularLocation>
</comment>
<dbReference type="Pfam" id="PF04545">
    <property type="entry name" value="Sigma70_r4"/>
    <property type="match status" value="1"/>
</dbReference>
<proteinExistence type="inferred from homology"/>
<evidence type="ECO:0000313" key="12">
    <source>
        <dbReference type="Proteomes" id="UP000711391"/>
    </source>
</evidence>
<dbReference type="InterPro" id="IPR013325">
    <property type="entry name" value="RNA_pol_sigma_r2"/>
</dbReference>
<dbReference type="Gene3D" id="1.20.120.1810">
    <property type="match status" value="1"/>
</dbReference>
<accession>A0A937I7V5</accession>
<gene>
    <name evidence="7 11" type="primary">rpoH</name>
    <name evidence="11" type="ORF">ISQ64_02170</name>
</gene>